<dbReference type="FunFam" id="3.30.70.330:FF:000167">
    <property type="entry name" value="protein boule-like isoform X1"/>
    <property type="match status" value="1"/>
</dbReference>
<evidence type="ECO:0000256" key="8">
    <source>
        <dbReference type="PROSITE-ProRule" id="PRU00176"/>
    </source>
</evidence>
<gene>
    <name evidence="11" type="ORF">AFUS01_LOCUS40386</name>
</gene>
<keyword evidence="6" id="KW-0744">Spermatogenesis</keyword>
<keyword evidence="7 8" id="KW-0694">RNA-binding</keyword>
<dbReference type="GO" id="GO:0005737">
    <property type="term" value="C:cytoplasm"/>
    <property type="evidence" value="ECO:0007669"/>
    <property type="project" value="UniProtKB-SubCell"/>
</dbReference>
<evidence type="ECO:0000256" key="1">
    <source>
        <dbReference type="ARBA" id="ARBA00004496"/>
    </source>
</evidence>
<dbReference type="PANTHER" id="PTHR11176:SF57">
    <property type="entry name" value="PROTEIN BOULE"/>
    <property type="match status" value="1"/>
</dbReference>
<keyword evidence="5" id="KW-0810">Translation regulation</keyword>
<accession>A0A8J2LAG0</accession>
<evidence type="ECO:0000256" key="2">
    <source>
        <dbReference type="ARBA" id="ARBA00022473"/>
    </source>
</evidence>
<evidence type="ECO:0000313" key="11">
    <source>
        <dbReference type="EMBL" id="CAG7830590.1"/>
    </source>
</evidence>
<sequence>MGSSFLFCVTSLPSLFLLLRLALDSIHFNLKDHLFREYCFLVIFLERFLRCGKQLCGSSLAMSEYSEMNSSSLELQEDKMMESSSADDSSIISKSDLVDSGRRATSTPIDKWSTSCPSISIGNGDSSDIGVDHSESEYGSKQEMYGVNAPKYGTLVPNRIFVGGISSSTTEEELVDLFSPYGSVRATKIIVDRAGVSKGYGFVTFETEEEAKRLYNAINDKEIEPIIHRERRLNIAPAVKKQTSIVSDGVSFRIPVSRAHEMPYGSALEGTTSAGFGLPYYTTGHGNSTTGQYYQQQSYEPYFHQSTGYGGPQPSLQPVYSAGPPGQVCYIQTPYPGYQQMPSGTAYISVPASSSGHTTGQPMYTTSGGTNVPTAYVVDPVQNGPWTALTPGAPTVPVHIPISSWTNVPMYREIDGTGLGSLLPQGSQPQQQHDPDLCNCLHQMNAMQINSY</sequence>
<comment type="caution">
    <text evidence="11">The sequence shown here is derived from an EMBL/GenBank/DDBJ whole genome shotgun (WGS) entry which is preliminary data.</text>
</comment>
<dbReference type="CDD" id="cd12412">
    <property type="entry name" value="RRM_DAZL_BOULE"/>
    <property type="match status" value="1"/>
</dbReference>
<dbReference type="Proteomes" id="UP000708208">
    <property type="component" value="Unassembled WGS sequence"/>
</dbReference>
<dbReference type="EMBL" id="CAJVCH010556694">
    <property type="protein sequence ID" value="CAG7830590.1"/>
    <property type="molecule type" value="Genomic_DNA"/>
</dbReference>
<dbReference type="Pfam" id="PF00076">
    <property type="entry name" value="RRM_1"/>
    <property type="match status" value="1"/>
</dbReference>
<evidence type="ECO:0000256" key="5">
    <source>
        <dbReference type="ARBA" id="ARBA00022845"/>
    </source>
</evidence>
<organism evidence="11 12">
    <name type="scientific">Allacma fusca</name>
    <dbReference type="NCBI Taxonomy" id="39272"/>
    <lineage>
        <taxon>Eukaryota</taxon>
        <taxon>Metazoa</taxon>
        <taxon>Ecdysozoa</taxon>
        <taxon>Arthropoda</taxon>
        <taxon>Hexapoda</taxon>
        <taxon>Collembola</taxon>
        <taxon>Symphypleona</taxon>
        <taxon>Sminthuridae</taxon>
        <taxon>Allacma</taxon>
    </lineage>
</organism>
<dbReference type="GO" id="GO:0030154">
    <property type="term" value="P:cell differentiation"/>
    <property type="evidence" value="ECO:0007669"/>
    <property type="project" value="UniProtKB-KW"/>
</dbReference>
<name>A0A8J2LAG0_9HEXA</name>
<dbReference type="GO" id="GO:0007283">
    <property type="term" value="P:spermatogenesis"/>
    <property type="evidence" value="ECO:0007669"/>
    <property type="project" value="UniProtKB-KW"/>
</dbReference>
<dbReference type="AlphaFoldDB" id="A0A8J2LAG0"/>
<feature type="signal peptide" evidence="9">
    <location>
        <begin position="1"/>
        <end position="24"/>
    </location>
</feature>
<dbReference type="SMART" id="SM00360">
    <property type="entry name" value="RRM"/>
    <property type="match status" value="1"/>
</dbReference>
<proteinExistence type="predicted"/>
<keyword evidence="9" id="KW-0732">Signal</keyword>
<dbReference type="GO" id="GO:0045948">
    <property type="term" value="P:positive regulation of translational initiation"/>
    <property type="evidence" value="ECO:0007669"/>
    <property type="project" value="TreeGrafter"/>
</dbReference>
<comment type="subcellular location">
    <subcellularLocation>
        <location evidence="1">Cytoplasm</location>
    </subcellularLocation>
</comment>
<dbReference type="GO" id="GO:0070935">
    <property type="term" value="P:3'-UTR-mediated mRNA stabilization"/>
    <property type="evidence" value="ECO:0007669"/>
    <property type="project" value="TreeGrafter"/>
</dbReference>
<keyword evidence="4" id="KW-0221">Differentiation</keyword>
<dbReference type="GO" id="GO:0003730">
    <property type="term" value="F:mRNA 3'-UTR binding"/>
    <property type="evidence" value="ECO:0007669"/>
    <property type="project" value="TreeGrafter"/>
</dbReference>
<keyword evidence="12" id="KW-1185">Reference proteome</keyword>
<keyword evidence="2" id="KW-0217">Developmental protein</keyword>
<dbReference type="PROSITE" id="PS50102">
    <property type="entry name" value="RRM"/>
    <property type="match status" value="1"/>
</dbReference>
<feature type="domain" description="RRM" evidence="10">
    <location>
        <begin position="158"/>
        <end position="240"/>
    </location>
</feature>
<dbReference type="InterPro" id="IPR034988">
    <property type="entry name" value="DAZ_BOULE_RRM"/>
</dbReference>
<dbReference type="GO" id="GO:0051321">
    <property type="term" value="P:meiotic cell cycle"/>
    <property type="evidence" value="ECO:0007669"/>
    <property type="project" value="UniProtKB-ARBA"/>
</dbReference>
<evidence type="ECO:0000256" key="9">
    <source>
        <dbReference type="SAM" id="SignalP"/>
    </source>
</evidence>
<evidence type="ECO:0000313" key="12">
    <source>
        <dbReference type="Proteomes" id="UP000708208"/>
    </source>
</evidence>
<dbReference type="PANTHER" id="PTHR11176">
    <property type="entry name" value="BOULE-RELATED"/>
    <property type="match status" value="1"/>
</dbReference>
<keyword evidence="3" id="KW-0963">Cytoplasm</keyword>
<dbReference type="GO" id="GO:0008494">
    <property type="term" value="F:translation activator activity"/>
    <property type="evidence" value="ECO:0007669"/>
    <property type="project" value="TreeGrafter"/>
</dbReference>
<evidence type="ECO:0000256" key="3">
    <source>
        <dbReference type="ARBA" id="ARBA00022490"/>
    </source>
</evidence>
<evidence type="ECO:0000259" key="10">
    <source>
        <dbReference type="PROSITE" id="PS50102"/>
    </source>
</evidence>
<reference evidence="11" key="1">
    <citation type="submission" date="2021-06" db="EMBL/GenBank/DDBJ databases">
        <authorList>
            <person name="Hodson N. C."/>
            <person name="Mongue J. A."/>
            <person name="Jaron S. K."/>
        </authorList>
    </citation>
    <scope>NUCLEOTIDE SEQUENCE</scope>
</reference>
<evidence type="ECO:0000256" key="4">
    <source>
        <dbReference type="ARBA" id="ARBA00022782"/>
    </source>
</evidence>
<dbReference type="OrthoDB" id="762982at2759"/>
<evidence type="ECO:0000256" key="6">
    <source>
        <dbReference type="ARBA" id="ARBA00022871"/>
    </source>
</evidence>
<dbReference type="InterPro" id="IPR000504">
    <property type="entry name" value="RRM_dom"/>
</dbReference>
<protein>
    <recommendedName>
        <fullName evidence="10">RRM domain-containing protein</fullName>
    </recommendedName>
</protein>
<evidence type="ECO:0000256" key="7">
    <source>
        <dbReference type="ARBA" id="ARBA00022884"/>
    </source>
</evidence>
<feature type="chain" id="PRO_5035150199" description="RRM domain-containing protein" evidence="9">
    <location>
        <begin position="25"/>
        <end position="452"/>
    </location>
</feature>